<feature type="region of interest" description="Disordered" evidence="1">
    <location>
        <begin position="64"/>
        <end position="90"/>
    </location>
</feature>
<dbReference type="OrthoDB" id="1323891at2759"/>
<evidence type="ECO:0000256" key="1">
    <source>
        <dbReference type="SAM" id="MobiDB-lite"/>
    </source>
</evidence>
<dbReference type="EMBL" id="CAMAPE010000008">
    <property type="protein sequence ID" value="CAH9072033.1"/>
    <property type="molecule type" value="Genomic_DNA"/>
</dbReference>
<feature type="compositionally biased region" description="Basic and acidic residues" evidence="1">
    <location>
        <begin position="80"/>
        <end position="90"/>
    </location>
</feature>
<evidence type="ECO:0000313" key="2">
    <source>
        <dbReference type="EMBL" id="CAH9072033.1"/>
    </source>
</evidence>
<keyword evidence="3" id="KW-1185">Reference proteome</keyword>
<feature type="non-terminal residue" evidence="2">
    <location>
        <position position="359"/>
    </location>
</feature>
<reference evidence="2" key="1">
    <citation type="submission" date="2022-07" db="EMBL/GenBank/DDBJ databases">
        <authorList>
            <person name="Macas J."/>
            <person name="Novak P."/>
            <person name="Neumann P."/>
        </authorList>
    </citation>
    <scope>NUCLEOTIDE SEQUENCE</scope>
</reference>
<dbReference type="Proteomes" id="UP001152484">
    <property type="component" value="Unassembled WGS sequence"/>
</dbReference>
<name>A0A9P1E1G2_CUSEU</name>
<evidence type="ECO:0000313" key="3">
    <source>
        <dbReference type="Proteomes" id="UP001152484"/>
    </source>
</evidence>
<proteinExistence type="predicted"/>
<comment type="caution">
    <text evidence="2">The sequence shown here is derived from an EMBL/GenBank/DDBJ whole genome shotgun (WGS) entry which is preliminary data.</text>
</comment>
<sequence length="359" mass="41064">MQKIWTQSLSLQSAPPGIEGGGRKTKKKDTKKSLKPNGEGQIVENAAVLKEPEEAPFQLVERRRKKIPAATEPKAPVATKAKEPAAQKKKPSKEFVWRGRKILNVHQMQSDYIVTDFIIEEDGTHVAFVKKRHQLKSYVSVARLALDTLKEARNDTLGINFMDECMVALPGVKRTKGWYAFNKEIFISNVVVFFDLNARHNVEFARVKKQRQMEEEKICAAKEAKAKAAAKEVEPRPTMPKPNKTMGEREVLSVYEMDEEDVVTMMFFHEDEERTVYVAKKENIPFSHQVCRVGPDFKKADWDSPGMNFTHKCLRSLPGVKIAGPWFAFNTSIFIPKVVAFFDENSIENLEHHKRMMTR</sequence>
<dbReference type="AlphaFoldDB" id="A0A9P1E1G2"/>
<accession>A0A9P1E1G2</accession>
<feature type="region of interest" description="Disordered" evidence="1">
    <location>
        <begin position="1"/>
        <end position="41"/>
    </location>
</feature>
<feature type="compositionally biased region" description="Basic residues" evidence="1">
    <location>
        <begin position="23"/>
        <end position="34"/>
    </location>
</feature>
<feature type="compositionally biased region" description="Polar residues" evidence="1">
    <location>
        <begin position="1"/>
        <end position="13"/>
    </location>
</feature>
<protein>
    <submittedName>
        <fullName evidence="2">Uncharacterized protein</fullName>
    </submittedName>
</protein>
<gene>
    <name evidence="2" type="ORF">CEURO_LOCUS4161</name>
</gene>
<organism evidence="2 3">
    <name type="scientific">Cuscuta europaea</name>
    <name type="common">European dodder</name>
    <dbReference type="NCBI Taxonomy" id="41803"/>
    <lineage>
        <taxon>Eukaryota</taxon>
        <taxon>Viridiplantae</taxon>
        <taxon>Streptophyta</taxon>
        <taxon>Embryophyta</taxon>
        <taxon>Tracheophyta</taxon>
        <taxon>Spermatophyta</taxon>
        <taxon>Magnoliopsida</taxon>
        <taxon>eudicotyledons</taxon>
        <taxon>Gunneridae</taxon>
        <taxon>Pentapetalae</taxon>
        <taxon>asterids</taxon>
        <taxon>lamiids</taxon>
        <taxon>Solanales</taxon>
        <taxon>Convolvulaceae</taxon>
        <taxon>Cuscuteae</taxon>
        <taxon>Cuscuta</taxon>
        <taxon>Cuscuta subgen. Cuscuta</taxon>
    </lineage>
</organism>